<dbReference type="PANTHER" id="PTHR47959:SF10">
    <property type="entry name" value="ATP-DEPENDENT RNA HELICASE RHLB"/>
    <property type="match status" value="1"/>
</dbReference>
<feature type="short sequence motif" description="Q motif" evidence="6">
    <location>
        <begin position="1"/>
        <end position="29"/>
    </location>
</feature>
<evidence type="ECO:0000256" key="5">
    <source>
        <dbReference type="ARBA" id="ARBA00038437"/>
    </source>
</evidence>
<evidence type="ECO:0000256" key="1">
    <source>
        <dbReference type="ARBA" id="ARBA00022741"/>
    </source>
</evidence>
<keyword evidence="3 7" id="KW-0347">Helicase</keyword>
<dbReference type="KEGG" id="mgm:Mmc1_3423"/>
<feature type="domain" description="Helicase ATP-binding" evidence="9">
    <location>
        <begin position="32"/>
        <end position="214"/>
    </location>
</feature>
<dbReference type="EMBL" id="CP000471">
    <property type="protein sequence ID" value="ABK45909.1"/>
    <property type="molecule type" value="Genomic_DNA"/>
</dbReference>
<evidence type="ECO:0000256" key="3">
    <source>
        <dbReference type="ARBA" id="ARBA00022806"/>
    </source>
</evidence>
<feature type="domain" description="Helicase C-terminal" evidence="10">
    <location>
        <begin position="307"/>
        <end position="453"/>
    </location>
</feature>
<protein>
    <submittedName>
        <fullName evidence="12">DEAD/DEAH box helicase domain protein</fullName>
    </submittedName>
</protein>
<dbReference type="STRING" id="156889.Mmc1_3423"/>
<dbReference type="SMART" id="SM00487">
    <property type="entry name" value="DEXDc"/>
    <property type="match status" value="1"/>
</dbReference>
<feature type="domain" description="DEAD-box RNA helicase Q" evidence="11">
    <location>
        <begin position="1"/>
        <end position="29"/>
    </location>
</feature>
<dbReference type="GO" id="GO:0016787">
    <property type="term" value="F:hydrolase activity"/>
    <property type="evidence" value="ECO:0007669"/>
    <property type="project" value="UniProtKB-KW"/>
</dbReference>
<evidence type="ECO:0000256" key="2">
    <source>
        <dbReference type="ARBA" id="ARBA00022801"/>
    </source>
</evidence>
<feature type="compositionally biased region" description="Gly residues" evidence="8">
    <location>
        <begin position="472"/>
        <end position="510"/>
    </location>
</feature>
<evidence type="ECO:0000313" key="13">
    <source>
        <dbReference type="Proteomes" id="UP000002586"/>
    </source>
</evidence>
<dbReference type="PANTHER" id="PTHR47959">
    <property type="entry name" value="ATP-DEPENDENT RNA HELICASE RHLE-RELATED"/>
    <property type="match status" value="1"/>
</dbReference>
<reference evidence="13" key="1">
    <citation type="journal article" date="2009" name="Appl. Environ. Microbiol.">
        <title>Complete genome sequence of the chemolithoautotrophic marine magnetotactic coccus strain MC-1.</title>
        <authorList>
            <person name="Schubbe S."/>
            <person name="Williams T.J."/>
            <person name="Xie G."/>
            <person name="Kiss H.E."/>
            <person name="Brettin T.S."/>
            <person name="Martinez D."/>
            <person name="Ross C.A."/>
            <person name="Schuler D."/>
            <person name="Cox B.L."/>
            <person name="Nealson K.H."/>
            <person name="Bazylinski D.A."/>
        </authorList>
    </citation>
    <scope>NUCLEOTIDE SEQUENCE [LARGE SCALE GENOMIC DNA]</scope>
    <source>
        <strain evidence="13">ATCC BAA-1437 / JCM 17883 / MC-1</strain>
    </source>
</reference>
<dbReference type="RefSeq" id="WP_011714966.1">
    <property type="nucleotide sequence ID" value="NC_008576.1"/>
</dbReference>
<proteinExistence type="inferred from homology"/>
<evidence type="ECO:0000256" key="4">
    <source>
        <dbReference type="ARBA" id="ARBA00022840"/>
    </source>
</evidence>
<reference evidence="12 13" key="2">
    <citation type="journal article" date="2012" name="Int. J. Syst. Evol. Microbiol.">
        <title>Magnetococcus marinus gen. nov., sp. nov., a marine, magnetotactic bacterium that represents a novel lineage (Magnetococcaceae fam. nov.; Magnetococcales ord. nov.) at the base of the Alphaproteobacteria.</title>
        <authorList>
            <person name="Bazylinski D.A."/>
            <person name="Williams T.J."/>
            <person name="Lefevre C.T."/>
            <person name="Berg R.J."/>
            <person name="Zhang C.L."/>
            <person name="Bowser S.S."/>
            <person name="Dean A.J."/>
            <person name="Beveridge T.J."/>
        </authorList>
    </citation>
    <scope>NUCLEOTIDE SEQUENCE [LARGE SCALE GENOMIC DNA]</scope>
    <source>
        <strain evidence="13">ATCC BAA-1437 / JCM 17883 / MC-1</strain>
    </source>
</reference>
<dbReference type="SMART" id="SM00490">
    <property type="entry name" value="HELICc"/>
    <property type="match status" value="1"/>
</dbReference>
<dbReference type="InterPro" id="IPR011545">
    <property type="entry name" value="DEAD/DEAH_box_helicase_dom"/>
</dbReference>
<dbReference type="GO" id="GO:0003676">
    <property type="term" value="F:nucleic acid binding"/>
    <property type="evidence" value="ECO:0007669"/>
    <property type="project" value="InterPro"/>
</dbReference>
<evidence type="ECO:0000256" key="8">
    <source>
        <dbReference type="SAM" id="MobiDB-lite"/>
    </source>
</evidence>
<gene>
    <name evidence="12" type="ordered locus">Mmc1_3423</name>
</gene>
<dbReference type="InterPro" id="IPR044742">
    <property type="entry name" value="DEAD/DEAH_RhlB"/>
</dbReference>
<dbReference type="InterPro" id="IPR050079">
    <property type="entry name" value="DEAD_box_RNA_helicase"/>
</dbReference>
<dbReference type="InterPro" id="IPR000629">
    <property type="entry name" value="RNA-helicase_DEAD-box_CS"/>
</dbReference>
<evidence type="ECO:0000256" key="7">
    <source>
        <dbReference type="RuleBase" id="RU000492"/>
    </source>
</evidence>
<feature type="compositionally biased region" description="Basic residues" evidence="8">
    <location>
        <begin position="551"/>
        <end position="561"/>
    </location>
</feature>
<dbReference type="CDD" id="cd00268">
    <property type="entry name" value="DEADc"/>
    <property type="match status" value="1"/>
</dbReference>
<evidence type="ECO:0000256" key="6">
    <source>
        <dbReference type="PROSITE-ProRule" id="PRU00552"/>
    </source>
</evidence>
<dbReference type="PROSITE" id="PS00039">
    <property type="entry name" value="DEAD_ATP_HELICASE"/>
    <property type="match status" value="1"/>
</dbReference>
<dbReference type="InterPro" id="IPR027417">
    <property type="entry name" value="P-loop_NTPase"/>
</dbReference>
<dbReference type="PROSITE" id="PS51195">
    <property type="entry name" value="Q_MOTIF"/>
    <property type="match status" value="1"/>
</dbReference>
<feature type="region of interest" description="Disordered" evidence="8">
    <location>
        <begin position="458"/>
        <end position="572"/>
    </location>
</feature>
<dbReference type="Pfam" id="PF00270">
    <property type="entry name" value="DEAD"/>
    <property type="match status" value="1"/>
</dbReference>
<keyword evidence="1 7" id="KW-0547">Nucleotide-binding</keyword>
<name>A0LD66_MAGMM</name>
<keyword evidence="4 7" id="KW-0067">ATP-binding</keyword>
<evidence type="ECO:0000313" key="12">
    <source>
        <dbReference type="EMBL" id="ABK45909.1"/>
    </source>
</evidence>
<dbReference type="PROSITE" id="PS51194">
    <property type="entry name" value="HELICASE_CTER"/>
    <property type="match status" value="1"/>
</dbReference>
<feature type="region of interest" description="Disordered" evidence="8">
    <location>
        <begin position="275"/>
        <end position="294"/>
    </location>
</feature>
<evidence type="ECO:0000259" key="10">
    <source>
        <dbReference type="PROSITE" id="PS51194"/>
    </source>
</evidence>
<keyword evidence="13" id="KW-1185">Reference proteome</keyword>
<accession>A0LD66</accession>
<dbReference type="InterPro" id="IPR001650">
    <property type="entry name" value="Helicase_C-like"/>
</dbReference>
<evidence type="ECO:0000259" key="9">
    <source>
        <dbReference type="PROSITE" id="PS51192"/>
    </source>
</evidence>
<dbReference type="Proteomes" id="UP000002586">
    <property type="component" value="Chromosome"/>
</dbReference>
<keyword evidence="2 7" id="KW-0378">Hydrolase</keyword>
<dbReference type="Gene3D" id="3.40.50.300">
    <property type="entry name" value="P-loop containing nucleotide triphosphate hydrolases"/>
    <property type="match status" value="2"/>
</dbReference>
<sequence>MEFTELPIPEPVLAGIRDCGFTQCTPIQALTLPLALAGKDVAGQAQTGTGKTAAFLIGALSHLVTHPRKHGKPAGQSLPRILAVAPTRELVAQIESDAKLLNAHTQFKLHCVYGGVDYEKQKRILMEEDVEILVGTPGRLIDYFKQNAYGLKGVEVLIVDEADRMFDMGFIDDLRYMLRRLPHYSERLSMLFSATLSYRAQEMSYEYMNMPEVLSTTVDVKTAERVEQKLYHVSGDEKIALLVGLLRDILQHEGIDLSQPAMLELDDNGDEIVEPNGAMLSGDEPSTESEPFVPHPDDLDTEDAARAAEAALANAQKTPPGRSMVFVNTKRAGERVERWLKANGIQAGYLSGDVPQMKRLKVLKRFQDGEYPVLIATDVAGRGLHIDGVTHVINYDLPDNAEDYVHRIGRTARAGNRGDAIALVDEEGAYSLEAVQAYIGMTIPIVWAEDDLFADLVRPPPRPRSERDMRRTGGGRSGSGGSRSGSGGGRAGSGGSRSGSGSRAGAGRAVGGSRSTAGGVSQGAKPSHHTPAAAAHVAVPAGSEGGGEAVKKKRRRRRRKPGVQTPATGGEA</sequence>
<dbReference type="InterPro" id="IPR014014">
    <property type="entry name" value="RNA_helicase_DEAD_Q_motif"/>
</dbReference>
<dbReference type="eggNOG" id="COG0513">
    <property type="taxonomic scope" value="Bacteria"/>
</dbReference>
<dbReference type="GO" id="GO:0003724">
    <property type="term" value="F:RNA helicase activity"/>
    <property type="evidence" value="ECO:0007669"/>
    <property type="project" value="InterPro"/>
</dbReference>
<dbReference type="InterPro" id="IPR014001">
    <property type="entry name" value="Helicase_ATP-bd"/>
</dbReference>
<comment type="similarity">
    <text evidence="5 7">Belongs to the DEAD box helicase family.</text>
</comment>
<dbReference type="GO" id="GO:0005829">
    <property type="term" value="C:cytosol"/>
    <property type="evidence" value="ECO:0007669"/>
    <property type="project" value="TreeGrafter"/>
</dbReference>
<dbReference type="HOGENOM" id="CLU_003041_28_4_5"/>
<dbReference type="SUPFAM" id="SSF52540">
    <property type="entry name" value="P-loop containing nucleoside triphosphate hydrolases"/>
    <property type="match status" value="1"/>
</dbReference>
<dbReference type="PROSITE" id="PS51192">
    <property type="entry name" value="HELICASE_ATP_BIND_1"/>
    <property type="match status" value="1"/>
</dbReference>
<dbReference type="Pfam" id="PF00271">
    <property type="entry name" value="Helicase_C"/>
    <property type="match status" value="1"/>
</dbReference>
<dbReference type="GO" id="GO:0005524">
    <property type="term" value="F:ATP binding"/>
    <property type="evidence" value="ECO:0007669"/>
    <property type="project" value="UniProtKB-KW"/>
</dbReference>
<feature type="compositionally biased region" description="Low complexity" evidence="8">
    <location>
        <begin position="529"/>
        <end position="541"/>
    </location>
</feature>
<dbReference type="AlphaFoldDB" id="A0LD66"/>
<evidence type="ECO:0000259" key="11">
    <source>
        <dbReference type="PROSITE" id="PS51195"/>
    </source>
</evidence>
<dbReference type="CDD" id="cd18787">
    <property type="entry name" value="SF2_C_DEAD"/>
    <property type="match status" value="1"/>
</dbReference>
<organism evidence="12 13">
    <name type="scientific">Magnetococcus marinus (strain ATCC BAA-1437 / JCM 17883 / MC-1)</name>
    <dbReference type="NCBI Taxonomy" id="156889"/>
    <lineage>
        <taxon>Bacteria</taxon>
        <taxon>Pseudomonadati</taxon>
        <taxon>Pseudomonadota</taxon>
        <taxon>Magnetococcia</taxon>
        <taxon>Magnetococcales</taxon>
        <taxon>Magnetococcaceae</taxon>
        <taxon>Magnetococcus</taxon>
    </lineage>
</organism>